<dbReference type="InterPro" id="IPR036388">
    <property type="entry name" value="WH-like_DNA-bd_sf"/>
</dbReference>
<evidence type="ECO:0000313" key="8">
    <source>
        <dbReference type="EMBL" id="QIG43866.1"/>
    </source>
</evidence>
<dbReference type="InterPro" id="IPR007630">
    <property type="entry name" value="RNA_pol_sigma70_r4"/>
</dbReference>
<feature type="domain" description="RNA polymerase sigma-70 region 4" evidence="7">
    <location>
        <begin position="103"/>
        <end position="151"/>
    </location>
</feature>
<dbReference type="RefSeq" id="WP_165234186.1">
    <property type="nucleotide sequence ID" value="NZ_CP049257.1"/>
</dbReference>
<dbReference type="EMBL" id="CP049257">
    <property type="protein sequence ID" value="QIG43866.1"/>
    <property type="molecule type" value="Genomic_DNA"/>
</dbReference>
<keyword evidence="4" id="KW-0238">DNA-binding</keyword>
<name>A0A6G6WF84_9ACTN</name>
<evidence type="ECO:0000259" key="7">
    <source>
        <dbReference type="Pfam" id="PF04545"/>
    </source>
</evidence>
<dbReference type="PANTHER" id="PTHR43133">
    <property type="entry name" value="RNA POLYMERASE ECF-TYPE SIGMA FACTO"/>
    <property type="match status" value="1"/>
</dbReference>
<dbReference type="KEGG" id="nano:G5V58_14780"/>
<accession>A0A6G6WF84</accession>
<dbReference type="InterPro" id="IPR014284">
    <property type="entry name" value="RNA_pol_sigma-70_dom"/>
</dbReference>
<dbReference type="SUPFAM" id="SSF88659">
    <property type="entry name" value="Sigma3 and sigma4 domains of RNA polymerase sigma factors"/>
    <property type="match status" value="1"/>
</dbReference>
<keyword evidence="5" id="KW-0804">Transcription</keyword>
<keyword evidence="3" id="KW-0731">Sigma factor</keyword>
<dbReference type="InterPro" id="IPR013324">
    <property type="entry name" value="RNA_pol_sigma_r3/r4-like"/>
</dbReference>
<organism evidence="8 9">
    <name type="scientific">Nocardioides anomalus</name>
    <dbReference type="NCBI Taxonomy" id="2712223"/>
    <lineage>
        <taxon>Bacteria</taxon>
        <taxon>Bacillati</taxon>
        <taxon>Actinomycetota</taxon>
        <taxon>Actinomycetes</taxon>
        <taxon>Propionibacteriales</taxon>
        <taxon>Nocardioidaceae</taxon>
        <taxon>Nocardioides</taxon>
    </lineage>
</organism>
<sequence>MARGPAWEGAYCEYFAARRHALTRTAYAVLGSWPAAEDAAQTTLTQLYVHWPRIQPGAVDAYARTTLVRTCLRMAGRGRRELPTERVPDEPAPSVEPSGLLEALAGLPVRDRAVLALRFLDDLPVVEVAAVLGVPEGTVKSQTARALDRLRSVLTTTPPPRRNP</sequence>
<dbReference type="SUPFAM" id="SSF88946">
    <property type="entry name" value="Sigma2 domain of RNA polymerase sigma factors"/>
    <property type="match status" value="1"/>
</dbReference>
<comment type="similarity">
    <text evidence="1">Belongs to the sigma-70 factor family. ECF subfamily.</text>
</comment>
<dbReference type="Gene3D" id="1.10.10.10">
    <property type="entry name" value="Winged helix-like DNA-binding domain superfamily/Winged helix DNA-binding domain"/>
    <property type="match status" value="1"/>
</dbReference>
<evidence type="ECO:0000256" key="2">
    <source>
        <dbReference type="ARBA" id="ARBA00023015"/>
    </source>
</evidence>
<dbReference type="GO" id="GO:0003677">
    <property type="term" value="F:DNA binding"/>
    <property type="evidence" value="ECO:0007669"/>
    <property type="project" value="UniProtKB-KW"/>
</dbReference>
<dbReference type="InterPro" id="IPR007627">
    <property type="entry name" value="RNA_pol_sigma70_r2"/>
</dbReference>
<reference evidence="8 9" key="1">
    <citation type="submission" date="2020-02" db="EMBL/GenBank/DDBJ databases">
        <title>Full genome sequence of Nocardioides sp. R-3366.</title>
        <authorList>
            <person name="Im W.-T."/>
        </authorList>
    </citation>
    <scope>NUCLEOTIDE SEQUENCE [LARGE SCALE GENOMIC DNA]</scope>
    <source>
        <strain evidence="8 9">R-3366</strain>
    </source>
</reference>
<evidence type="ECO:0000313" key="9">
    <source>
        <dbReference type="Proteomes" id="UP000502996"/>
    </source>
</evidence>
<dbReference type="InterPro" id="IPR039425">
    <property type="entry name" value="RNA_pol_sigma-70-like"/>
</dbReference>
<keyword evidence="9" id="KW-1185">Reference proteome</keyword>
<evidence type="ECO:0000256" key="5">
    <source>
        <dbReference type="ARBA" id="ARBA00023163"/>
    </source>
</evidence>
<evidence type="ECO:0000256" key="4">
    <source>
        <dbReference type="ARBA" id="ARBA00023125"/>
    </source>
</evidence>
<dbReference type="GO" id="GO:0006352">
    <property type="term" value="P:DNA-templated transcription initiation"/>
    <property type="evidence" value="ECO:0007669"/>
    <property type="project" value="InterPro"/>
</dbReference>
<dbReference type="PANTHER" id="PTHR43133:SF50">
    <property type="entry name" value="ECF RNA POLYMERASE SIGMA FACTOR SIGM"/>
    <property type="match status" value="1"/>
</dbReference>
<keyword evidence="2" id="KW-0805">Transcription regulation</keyword>
<gene>
    <name evidence="8" type="ORF">G5V58_14780</name>
</gene>
<evidence type="ECO:0000256" key="3">
    <source>
        <dbReference type="ARBA" id="ARBA00023082"/>
    </source>
</evidence>
<evidence type="ECO:0000256" key="1">
    <source>
        <dbReference type="ARBA" id="ARBA00010641"/>
    </source>
</evidence>
<dbReference type="Pfam" id="PF04542">
    <property type="entry name" value="Sigma70_r2"/>
    <property type="match status" value="1"/>
</dbReference>
<dbReference type="Pfam" id="PF04545">
    <property type="entry name" value="Sigma70_r4"/>
    <property type="match status" value="1"/>
</dbReference>
<dbReference type="Proteomes" id="UP000502996">
    <property type="component" value="Chromosome"/>
</dbReference>
<dbReference type="GO" id="GO:0016987">
    <property type="term" value="F:sigma factor activity"/>
    <property type="evidence" value="ECO:0007669"/>
    <property type="project" value="UniProtKB-KW"/>
</dbReference>
<dbReference type="InterPro" id="IPR013325">
    <property type="entry name" value="RNA_pol_sigma_r2"/>
</dbReference>
<dbReference type="NCBIfam" id="TIGR02937">
    <property type="entry name" value="sigma70-ECF"/>
    <property type="match status" value="1"/>
</dbReference>
<dbReference type="AlphaFoldDB" id="A0A6G6WF84"/>
<proteinExistence type="inferred from homology"/>
<protein>
    <submittedName>
        <fullName evidence="8">Sigma-70 family RNA polymerase sigma factor</fullName>
    </submittedName>
</protein>
<dbReference type="Gene3D" id="1.10.1740.10">
    <property type="match status" value="1"/>
</dbReference>
<dbReference type="CDD" id="cd06171">
    <property type="entry name" value="Sigma70_r4"/>
    <property type="match status" value="1"/>
</dbReference>
<feature type="domain" description="RNA polymerase sigma-70 region 2" evidence="6">
    <location>
        <begin position="19"/>
        <end position="80"/>
    </location>
</feature>
<evidence type="ECO:0000259" key="6">
    <source>
        <dbReference type="Pfam" id="PF04542"/>
    </source>
</evidence>